<keyword evidence="3" id="KW-0732">Signal</keyword>
<dbReference type="Proteomes" id="UP000582016">
    <property type="component" value="Unassembled WGS sequence"/>
</dbReference>
<proteinExistence type="predicted"/>
<feature type="compositionally biased region" description="Low complexity" evidence="1">
    <location>
        <begin position="330"/>
        <end position="344"/>
    </location>
</feature>
<feature type="transmembrane region" description="Helical" evidence="2">
    <location>
        <begin position="47"/>
        <end position="66"/>
    </location>
</feature>
<feature type="transmembrane region" description="Helical" evidence="2">
    <location>
        <begin position="231"/>
        <end position="254"/>
    </location>
</feature>
<sequence>MHTKSSLRLSFALLLLLVVKTLADDDDTDFLMNVFSDLGPETFTWYDHVILACVPLGIMAAIAGAIRVQGHKFLKAFIGRARENKAAAEIEYMSSTSAEVGELFNGRGIVRTMGQPEIAQFIVFPDELLKEKKGAQNQSYGIHTLKSASQEGILYKEGMASKSDFLSYPKYWESLKFPNLQLNIATEKISAKRRSIELHLAAVVAVILQASLLIIAVVVPYRLQGYESQSWGLPCYIAGSVLLFIGMLACSVAVERSTKEFKGRPSSGNSDETQKPFAKSAPYMDVFWVQRTQRVNDQDFNSYLIHSHKQFISTSSRREDVRSAKGGSESKTSSNPSNANTSPGSDEDRKLESDFFATTAILAGGAGFTIQFIDLRGLPWPCAVAQLVRRRLGDDPNYCHAPSRYELDLLATQLVDSSRSLPPDRSFKPSKQDWTWRVDTPKHRLQSIYSFRIGNCLSPSVSSSSKEADDYKSTQSDQMNKIQQIMLVRKRLGDLVQWQTEAFKPALALARSIERFLDEFMPAKPH</sequence>
<comment type="caution">
    <text evidence="4">The sequence shown here is derived from an EMBL/GenBank/DDBJ whole genome shotgun (WGS) entry which is preliminary data.</text>
</comment>
<gene>
    <name evidence="4" type="ORF">FPHYL_2056</name>
</gene>
<feature type="region of interest" description="Disordered" evidence="1">
    <location>
        <begin position="315"/>
        <end position="349"/>
    </location>
</feature>
<dbReference type="AlphaFoldDB" id="A0A8H5NLX7"/>
<dbReference type="EMBL" id="JAAOAQ010000061">
    <property type="protein sequence ID" value="KAF5569528.1"/>
    <property type="molecule type" value="Genomic_DNA"/>
</dbReference>
<evidence type="ECO:0000256" key="2">
    <source>
        <dbReference type="SAM" id="Phobius"/>
    </source>
</evidence>
<evidence type="ECO:0000313" key="4">
    <source>
        <dbReference type="EMBL" id="KAF5569528.1"/>
    </source>
</evidence>
<evidence type="ECO:0000256" key="1">
    <source>
        <dbReference type="SAM" id="MobiDB-lite"/>
    </source>
</evidence>
<evidence type="ECO:0000313" key="5">
    <source>
        <dbReference type="Proteomes" id="UP000582016"/>
    </source>
</evidence>
<keyword evidence="5" id="KW-1185">Reference proteome</keyword>
<evidence type="ECO:0000256" key="3">
    <source>
        <dbReference type="SAM" id="SignalP"/>
    </source>
</evidence>
<keyword evidence="2" id="KW-0812">Transmembrane</keyword>
<accession>A0A8H5NLX7</accession>
<dbReference type="OrthoDB" id="194358at2759"/>
<reference evidence="4 5" key="1">
    <citation type="submission" date="2020-05" db="EMBL/GenBank/DDBJ databases">
        <title>Identification and distribution of gene clusters putatively required for synthesis of sphingolipid metabolism inhibitors in phylogenetically diverse species of the filamentous fungus Fusarium.</title>
        <authorList>
            <person name="Kim H.-S."/>
            <person name="Busman M."/>
            <person name="Brown D.W."/>
            <person name="Divon H."/>
            <person name="Uhlig S."/>
            <person name="Proctor R.H."/>
        </authorList>
    </citation>
    <scope>NUCLEOTIDE SEQUENCE [LARGE SCALE GENOMIC DNA]</scope>
    <source>
        <strain evidence="4 5">NRRL 13617</strain>
    </source>
</reference>
<feature type="chain" id="PRO_5034485263" evidence="3">
    <location>
        <begin position="24"/>
        <end position="526"/>
    </location>
</feature>
<feature type="transmembrane region" description="Helical" evidence="2">
    <location>
        <begin position="198"/>
        <end position="219"/>
    </location>
</feature>
<keyword evidence="2" id="KW-0472">Membrane</keyword>
<name>A0A8H5NLX7_9HYPO</name>
<protein>
    <submittedName>
        <fullName evidence="4">Serine threonine phosphatase 6 regulatory ankyrin repeat subunit A</fullName>
    </submittedName>
</protein>
<organism evidence="4 5">
    <name type="scientific">Fusarium phyllophilum</name>
    <dbReference type="NCBI Taxonomy" id="47803"/>
    <lineage>
        <taxon>Eukaryota</taxon>
        <taxon>Fungi</taxon>
        <taxon>Dikarya</taxon>
        <taxon>Ascomycota</taxon>
        <taxon>Pezizomycotina</taxon>
        <taxon>Sordariomycetes</taxon>
        <taxon>Hypocreomycetidae</taxon>
        <taxon>Hypocreales</taxon>
        <taxon>Nectriaceae</taxon>
        <taxon>Fusarium</taxon>
        <taxon>Fusarium fujikuroi species complex</taxon>
    </lineage>
</organism>
<feature type="signal peptide" evidence="3">
    <location>
        <begin position="1"/>
        <end position="23"/>
    </location>
</feature>
<keyword evidence="2" id="KW-1133">Transmembrane helix</keyword>